<feature type="transmembrane region" description="Helical" evidence="1">
    <location>
        <begin position="121"/>
        <end position="146"/>
    </location>
</feature>
<keyword evidence="3" id="KW-1185">Reference proteome</keyword>
<proteinExistence type="predicted"/>
<name>A0A9X1IQT3_9SPHN</name>
<gene>
    <name evidence="2" type="ORF">KK488_08365</name>
</gene>
<dbReference type="RefSeq" id="WP_214622716.1">
    <property type="nucleotide sequence ID" value="NZ_JAHGAW010000005.1"/>
</dbReference>
<dbReference type="Proteomes" id="UP001138757">
    <property type="component" value="Unassembled WGS sequence"/>
</dbReference>
<keyword evidence="1" id="KW-0472">Membrane</keyword>
<evidence type="ECO:0000313" key="2">
    <source>
        <dbReference type="EMBL" id="MBT2186958.1"/>
    </source>
</evidence>
<keyword evidence="1" id="KW-0812">Transmembrane</keyword>
<evidence type="ECO:0000313" key="3">
    <source>
        <dbReference type="Proteomes" id="UP001138757"/>
    </source>
</evidence>
<dbReference type="AlphaFoldDB" id="A0A9X1IQT3"/>
<organism evidence="2 3">
    <name type="scientific">Sphingobium nicotianae</name>
    <dbReference type="NCBI Taxonomy" id="2782607"/>
    <lineage>
        <taxon>Bacteria</taxon>
        <taxon>Pseudomonadati</taxon>
        <taxon>Pseudomonadota</taxon>
        <taxon>Alphaproteobacteria</taxon>
        <taxon>Sphingomonadales</taxon>
        <taxon>Sphingomonadaceae</taxon>
        <taxon>Sphingobium</taxon>
    </lineage>
</organism>
<feature type="transmembrane region" description="Helical" evidence="1">
    <location>
        <begin position="158"/>
        <end position="178"/>
    </location>
</feature>
<reference evidence="2" key="1">
    <citation type="submission" date="2021-05" db="EMBL/GenBank/DDBJ databases">
        <title>Genome of Sphingobium sp. strain.</title>
        <authorList>
            <person name="Fan R."/>
        </authorList>
    </citation>
    <scope>NUCLEOTIDE SEQUENCE</scope>
    <source>
        <strain evidence="2">H33</strain>
    </source>
</reference>
<comment type="caution">
    <text evidence="2">The sequence shown here is derived from an EMBL/GenBank/DDBJ whole genome shotgun (WGS) entry which is preliminary data.</text>
</comment>
<evidence type="ECO:0000256" key="1">
    <source>
        <dbReference type="SAM" id="Phobius"/>
    </source>
</evidence>
<protein>
    <submittedName>
        <fullName evidence="2">Uncharacterized protein</fullName>
    </submittedName>
</protein>
<feature type="transmembrane region" description="Helical" evidence="1">
    <location>
        <begin position="264"/>
        <end position="285"/>
    </location>
</feature>
<keyword evidence="1" id="KW-1133">Transmembrane helix</keyword>
<dbReference type="EMBL" id="JAHGAW010000005">
    <property type="protein sequence ID" value="MBT2186958.1"/>
    <property type="molecule type" value="Genomic_DNA"/>
</dbReference>
<sequence>MDRLKTGLPPFGARFGRHGSVLMSALLIGAIAYELSRLGLPGELTRVPTSPGFWLAFTFYFWGSPFIEWLIVRRLWQAPWSGFGAVLRKMIYNELVLSYLGDAYFFAWIRRELPHVAAPFAVVKDMAIISALMGSLGTLVAIAIVWPLFPAFDRTGLGSPLVLCLAVALASGGAIAFFRKSLLSLSRPEILWIAGAFGVRIVGQSLCAVFMWWSLLPQVPLTTWIVLTAVRMVSARLPLVPSKDLAFAAAAVALVGPHTPVAPMIVLVTTLILLANVALAILLSLDGWARGLAKGREAAA</sequence>
<feature type="transmembrane region" description="Helical" evidence="1">
    <location>
        <begin position="190"/>
        <end position="213"/>
    </location>
</feature>
<accession>A0A9X1IQT3</accession>
<feature type="transmembrane region" description="Helical" evidence="1">
    <location>
        <begin position="52"/>
        <end position="71"/>
    </location>
</feature>
<feature type="transmembrane region" description="Helical" evidence="1">
    <location>
        <begin position="20"/>
        <end position="40"/>
    </location>
</feature>